<evidence type="ECO:0000256" key="6">
    <source>
        <dbReference type="SAM" id="MobiDB-lite"/>
    </source>
</evidence>
<dbReference type="Gene3D" id="3.40.50.300">
    <property type="entry name" value="P-loop containing nucleotide triphosphate hydrolases"/>
    <property type="match status" value="1"/>
</dbReference>
<dbReference type="SUPFAM" id="SSF90002">
    <property type="entry name" value="Hypothetical protein YjiA, C-terminal domain"/>
    <property type="match status" value="1"/>
</dbReference>
<keyword evidence="2" id="KW-0378">Hydrolase</keyword>
<keyword evidence="1" id="KW-0547">Nucleotide-binding</keyword>
<keyword evidence="9" id="KW-1185">Reference proteome</keyword>
<keyword evidence="3" id="KW-0143">Chaperone</keyword>
<sequence>MQSAVTPESQAMDAPKQGIPVTIITGFLGSGKTTLLNHILTNQQGLKTAVLVNEFGEIGIDNELIVSTDENMVELSNGCICCTINSDLVDAVYKVLEREEKLDYLVVETTGLADPLPVALTFLGTELRDLTRLDSIITVVDAANYSLDLFNSQAAYSQIAYGDVIILNKVDLVNETALNELERKIGEVKEDARILRTTRSEVPLPLILSVGLFESDKYFDNVDDEHEHHDHDHDHAHAHHDHDHDHDHSTCGHDHDHDHSTCGHDHHDHDHDHEHHHHHSDHLENDGFTSLSFQSDKPFSIRKFQYFLDNQLPTDVFRAKGIMWFEESPKRHIFHLCGKRFTMDDDEWKGQPKNQLVLIGQNLDKEALFSQLENCLCLPSVSRGKGFGK</sequence>
<dbReference type="Pfam" id="PF02492">
    <property type="entry name" value="cobW"/>
    <property type="match status" value="1"/>
</dbReference>
<evidence type="ECO:0000256" key="5">
    <source>
        <dbReference type="ARBA" id="ARBA00049117"/>
    </source>
</evidence>
<dbReference type="InterPro" id="IPR011629">
    <property type="entry name" value="CobW-like_C"/>
</dbReference>
<dbReference type="Gene3D" id="3.30.1220.10">
    <property type="entry name" value="CobW-like, C-terminal domain"/>
    <property type="match status" value="1"/>
</dbReference>
<proteinExistence type="inferred from homology"/>
<dbReference type="SMART" id="SM00833">
    <property type="entry name" value="CobW_C"/>
    <property type="match status" value="1"/>
</dbReference>
<dbReference type="EMBL" id="JACJQH010000063">
    <property type="protein sequence ID" value="MBD2199615.1"/>
    <property type="molecule type" value="Genomic_DNA"/>
</dbReference>
<organism evidence="8 9">
    <name type="scientific">Calothrix parietina FACHB-288</name>
    <dbReference type="NCBI Taxonomy" id="2692896"/>
    <lineage>
        <taxon>Bacteria</taxon>
        <taxon>Bacillati</taxon>
        <taxon>Cyanobacteriota</taxon>
        <taxon>Cyanophyceae</taxon>
        <taxon>Nostocales</taxon>
        <taxon>Calotrichaceae</taxon>
        <taxon>Calothrix</taxon>
    </lineage>
</organism>
<dbReference type="InterPro" id="IPR003495">
    <property type="entry name" value="CobW/HypB/UreG_nucleotide-bd"/>
</dbReference>
<dbReference type="InterPro" id="IPR036627">
    <property type="entry name" value="CobW-likC_sf"/>
</dbReference>
<dbReference type="CDD" id="cd03112">
    <property type="entry name" value="CobW-like"/>
    <property type="match status" value="1"/>
</dbReference>
<dbReference type="SUPFAM" id="SSF52540">
    <property type="entry name" value="P-loop containing nucleoside triphosphate hydrolases"/>
    <property type="match status" value="1"/>
</dbReference>
<dbReference type="InterPro" id="IPR027417">
    <property type="entry name" value="P-loop_NTPase"/>
</dbReference>
<comment type="caution">
    <text evidence="8">The sequence shown here is derived from an EMBL/GenBank/DDBJ whole genome shotgun (WGS) entry which is preliminary data.</text>
</comment>
<evidence type="ECO:0000313" key="8">
    <source>
        <dbReference type="EMBL" id="MBD2199615.1"/>
    </source>
</evidence>
<evidence type="ECO:0000256" key="3">
    <source>
        <dbReference type="ARBA" id="ARBA00023186"/>
    </source>
</evidence>
<feature type="compositionally biased region" description="Basic and acidic residues" evidence="6">
    <location>
        <begin position="224"/>
        <end position="273"/>
    </location>
</feature>
<comment type="similarity">
    <text evidence="4">Belongs to the SIMIBI class G3E GTPase family. ZNG1 subfamily.</text>
</comment>
<accession>A0ABR8AK53</accession>
<dbReference type="Proteomes" id="UP000658514">
    <property type="component" value="Unassembled WGS sequence"/>
</dbReference>
<evidence type="ECO:0000256" key="1">
    <source>
        <dbReference type="ARBA" id="ARBA00022741"/>
    </source>
</evidence>
<gene>
    <name evidence="8" type="ORF">H6G24_29770</name>
</gene>
<evidence type="ECO:0000256" key="2">
    <source>
        <dbReference type="ARBA" id="ARBA00022801"/>
    </source>
</evidence>
<comment type="catalytic activity">
    <reaction evidence="5">
        <text>GTP + H2O = GDP + phosphate + H(+)</text>
        <dbReference type="Rhea" id="RHEA:19669"/>
        <dbReference type="ChEBI" id="CHEBI:15377"/>
        <dbReference type="ChEBI" id="CHEBI:15378"/>
        <dbReference type="ChEBI" id="CHEBI:37565"/>
        <dbReference type="ChEBI" id="CHEBI:43474"/>
        <dbReference type="ChEBI" id="CHEBI:58189"/>
    </reaction>
    <physiologicalReaction direction="left-to-right" evidence="5">
        <dbReference type="Rhea" id="RHEA:19670"/>
    </physiologicalReaction>
</comment>
<feature type="domain" description="CobW C-terminal" evidence="7">
    <location>
        <begin position="288"/>
        <end position="376"/>
    </location>
</feature>
<reference evidence="8 9" key="1">
    <citation type="journal article" date="2020" name="ISME J.">
        <title>Comparative genomics reveals insights into cyanobacterial evolution and habitat adaptation.</title>
        <authorList>
            <person name="Chen M.Y."/>
            <person name="Teng W.K."/>
            <person name="Zhao L."/>
            <person name="Hu C.X."/>
            <person name="Zhou Y.K."/>
            <person name="Han B.P."/>
            <person name="Song L.R."/>
            <person name="Shu W.S."/>
        </authorList>
    </citation>
    <scope>NUCLEOTIDE SEQUENCE [LARGE SCALE GENOMIC DNA]</scope>
    <source>
        <strain evidence="8 9">FACHB-288</strain>
    </source>
</reference>
<dbReference type="RefSeq" id="WP_190549179.1">
    <property type="nucleotide sequence ID" value="NZ_CAWPNO010000099.1"/>
</dbReference>
<dbReference type="PANTHER" id="PTHR13748:SF59">
    <property type="entry name" value="COBW C-TERMINAL DOMAIN-CONTAINING PROTEIN"/>
    <property type="match status" value="1"/>
</dbReference>
<dbReference type="Pfam" id="PF07683">
    <property type="entry name" value="CobW_C"/>
    <property type="match status" value="1"/>
</dbReference>
<feature type="region of interest" description="Disordered" evidence="6">
    <location>
        <begin position="224"/>
        <end position="283"/>
    </location>
</feature>
<protein>
    <submittedName>
        <fullName evidence="8">GTP-binding protein</fullName>
    </submittedName>
</protein>
<evidence type="ECO:0000259" key="7">
    <source>
        <dbReference type="SMART" id="SM00833"/>
    </source>
</evidence>
<evidence type="ECO:0000313" key="9">
    <source>
        <dbReference type="Proteomes" id="UP000658514"/>
    </source>
</evidence>
<name>A0ABR8AK53_9CYAN</name>
<evidence type="ECO:0000256" key="4">
    <source>
        <dbReference type="ARBA" id="ARBA00034320"/>
    </source>
</evidence>
<dbReference type="PANTHER" id="PTHR13748">
    <property type="entry name" value="COBW-RELATED"/>
    <property type="match status" value="1"/>
</dbReference>
<dbReference type="InterPro" id="IPR051316">
    <property type="entry name" value="Zinc-reg_GTPase_activator"/>
</dbReference>